<evidence type="ECO:0000256" key="2">
    <source>
        <dbReference type="ARBA" id="ARBA00022475"/>
    </source>
</evidence>
<evidence type="ECO:0000256" key="7">
    <source>
        <dbReference type="ARBA" id="ARBA00023170"/>
    </source>
</evidence>
<dbReference type="Gene3D" id="1.20.1070.10">
    <property type="entry name" value="Rhodopsin 7-helix transmembrane proteins"/>
    <property type="match status" value="1"/>
</dbReference>
<keyword evidence="5" id="KW-0297">G-protein coupled receptor</keyword>
<dbReference type="Ensembl" id="ENSSMRT00000014861.1">
    <property type="protein sequence ID" value="ENSSMRP00000012750.1"/>
    <property type="gene ID" value="ENSSMRG00000009946.1"/>
</dbReference>
<reference evidence="12" key="2">
    <citation type="submission" date="2025-09" db="UniProtKB">
        <authorList>
            <consortium name="Ensembl"/>
        </authorList>
    </citation>
    <scope>IDENTIFICATION</scope>
</reference>
<evidence type="ECO:0000256" key="4">
    <source>
        <dbReference type="ARBA" id="ARBA00022989"/>
    </source>
</evidence>
<keyword evidence="2" id="KW-1003">Cell membrane</keyword>
<keyword evidence="8" id="KW-0807">Transducer</keyword>
<evidence type="ECO:0000256" key="1">
    <source>
        <dbReference type="ARBA" id="ARBA00004651"/>
    </source>
</evidence>
<dbReference type="PRINTS" id="PR02108">
    <property type="entry name" value="MRGPCRFAMILY"/>
</dbReference>
<feature type="transmembrane region" description="Helical" evidence="10">
    <location>
        <begin position="62"/>
        <end position="95"/>
    </location>
</feature>
<feature type="transmembrane region" description="Helical" evidence="10">
    <location>
        <begin position="213"/>
        <end position="234"/>
    </location>
</feature>
<dbReference type="OMA" id="QFICLFG"/>
<keyword evidence="3 10" id="KW-0812">Transmembrane</keyword>
<dbReference type="Proteomes" id="UP000694421">
    <property type="component" value="Unplaced"/>
</dbReference>
<evidence type="ECO:0000256" key="3">
    <source>
        <dbReference type="ARBA" id="ARBA00022692"/>
    </source>
</evidence>
<feature type="transmembrane region" description="Helical" evidence="10">
    <location>
        <begin position="28"/>
        <end position="55"/>
    </location>
</feature>
<feature type="transmembrane region" description="Helical" evidence="10">
    <location>
        <begin position="143"/>
        <end position="168"/>
    </location>
</feature>
<reference evidence="12" key="1">
    <citation type="submission" date="2025-08" db="UniProtKB">
        <authorList>
            <consortium name="Ensembl"/>
        </authorList>
    </citation>
    <scope>IDENTIFICATION</scope>
</reference>
<dbReference type="FunFam" id="1.20.1070.10:FF:000193">
    <property type="entry name" value="Mas-related G-protein coupled receptor member E"/>
    <property type="match status" value="1"/>
</dbReference>
<sequence length="315" mass="36811">LHHENATSFNWTQTNHTRVRQHSLENGIIYIINQFICLFGLMGNGIVLCFLRFYFKKNPFIIYILSLAVADFAFLLCCLFIIVVFTVECFGSYAFPHNKMMIAAYKAELHLYSCSMYFLTTISTERCFCALYPFWYRCYRPTWLSYAVSAVLWSTVILLCGLDIYSLWEKNLYQGMERAISIANVSFFTPVMILSSLRLFIEVRYCSQYQPGHLCRTILLTVLFFVIFAVPLSIHRLIKYIKLPNFFYLFASINSSINPAIYFLVGVRRDKWLREPLRFIFQRAVDEQDAKEEGNVCMTDTEIITIIETKVNGTE</sequence>
<keyword evidence="4 10" id="KW-1133">Transmembrane helix</keyword>
<evidence type="ECO:0000259" key="11">
    <source>
        <dbReference type="PROSITE" id="PS50262"/>
    </source>
</evidence>
<dbReference type="SUPFAM" id="SSF81321">
    <property type="entry name" value="Family A G protein-coupled receptor-like"/>
    <property type="match status" value="1"/>
</dbReference>
<evidence type="ECO:0000256" key="5">
    <source>
        <dbReference type="ARBA" id="ARBA00023040"/>
    </source>
</evidence>
<feature type="domain" description="G-protein coupled receptors family 1 profile" evidence="11">
    <location>
        <begin position="43"/>
        <end position="262"/>
    </location>
</feature>
<dbReference type="InterPro" id="IPR026234">
    <property type="entry name" value="MRGPCRFAMILY"/>
</dbReference>
<dbReference type="InterPro" id="IPR017452">
    <property type="entry name" value="GPCR_Rhodpsn_7TM"/>
</dbReference>
<evidence type="ECO:0000256" key="10">
    <source>
        <dbReference type="SAM" id="Phobius"/>
    </source>
</evidence>
<organism evidence="12 13">
    <name type="scientific">Salvator merianae</name>
    <name type="common">Argentine black and white tegu</name>
    <name type="synonym">Tupinambis merianae</name>
    <dbReference type="NCBI Taxonomy" id="96440"/>
    <lineage>
        <taxon>Eukaryota</taxon>
        <taxon>Metazoa</taxon>
        <taxon>Chordata</taxon>
        <taxon>Craniata</taxon>
        <taxon>Vertebrata</taxon>
        <taxon>Euteleostomi</taxon>
        <taxon>Lepidosauria</taxon>
        <taxon>Squamata</taxon>
        <taxon>Bifurcata</taxon>
        <taxon>Unidentata</taxon>
        <taxon>Episquamata</taxon>
        <taxon>Laterata</taxon>
        <taxon>Teiioidea</taxon>
        <taxon>Teiidae</taxon>
        <taxon>Salvator</taxon>
    </lineage>
</organism>
<feature type="transmembrane region" description="Helical" evidence="10">
    <location>
        <begin position="180"/>
        <end position="201"/>
    </location>
</feature>
<proteinExistence type="inferred from homology"/>
<protein>
    <recommendedName>
        <fullName evidence="11">G-protein coupled receptors family 1 profile domain-containing protein</fullName>
    </recommendedName>
</protein>
<keyword evidence="6 10" id="KW-0472">Membrane</keyword>
<comment type="subcellular location">
    <subcellularLocation>
        <location evidence="1">Cell membrane</location>
        <topology evidence="1">Multi-pass membrane protein</topology>
    </subcellularLocation>
</comment>
<name>A0A8D0BLL2_SALMN</name>
<dbReference type="GO" id="GO:0005886">
    <property type="term" value="C:plasma membrane"/>
    <property type="evidence" value="ECO:0007669"/>
    <property type="project" value="UniProtKB-SubCell"/>
</dbReference>
<dbReference type="InterPro" id="IPR000276">
    <property type="entry name" value="GPCR_Rhodpsn"/>
</dbReference>
<dbReference type="PANTHER" id="PTHR11334">
    <property type="entry name" value="MAS-RELATED G-PROTEIN COUPLED RECEPTOR"/>
    <property type="match status" value="1"/>
</dbReference>
<dbReference type="PROSITE" id="PS50262">
    <property type="entry name" value="G_PROTEIN_RECEP_F1_2"/>
    <property type="match status" value="1"/>
</dbReference>
<dbReference type="PRINTS" id="PR00237">
    <property type="entry name" value="GPCRRHODOPSN"/>
</dbReference>
<dbReference type="PANTHER" id="PTHR11334:SF68">
    <property type="entry name" value="G-PROTEIN COUPLED RECEPTORS FAMILY 1 PROFILE DOMAIN-CONTAINING PROTEIN-RELATED"/>
    <property type="match status" value="1"/>
</dbReference>
<keyword evidence="13" id="KW-1185">Reference proteome</keyword>
<evidence type="ECO:0000313" key="13">
    <source>
        <dbReference type="Proteomes" id="UP000694421"/>
    </source>
</evidence>
<evidence type="ECO:0000256" key="6">
    <source>
        <dbReference type="ARBA" id="ARBA00023136"/>
    </source>
</evidence>
<dbReference type="GeneTree" id="ENSGT01030000234639"/>
<evidence type="ECO:0000313" key="12">
    <source>
        <dbReference type="Ensembl" id="ENSSMRP00000012750.1"/>
    </source>
</evidence>
<dbReference type="GO" id="GO:0004930">
    <property type="term" value="F:G protein-coupled receptor activity"/>
    <property type="evidence" value="ECO:0007669"/>
    <property type="project" value="UniProtKB-KW"/>
</dbReference>
<comment type="similarity">
    <text evidence="9">Belongs to the G-protein coupled receptor 1 family. Mas subfamily.</text>
</comment>
<dbReference type="AlphaFoldDB" id="A0A8D0BLL2"/>
<feature type="transmembrane region" description="Helical" evidence="10">
    <location>
        <begin position="246"/>
        <end position="265"/>
    </location>
</feature>
<evidence type="ECO:0000256" key="8">
    <source>
        <dbReference type="ARBA" id="ARBA00023224"/>
    </source>
</evidence>
<evidence type="ECO:0000256" key="9">
    <source>
        <dbReference type="ARBA" id="ARBA00061394"/>
    </source>
</evidence>
<dbReference type="Pfam" id="PF00001">
    <property type="entry name" value="7tm_1"/>
    <property type="match status" value="1"/>
</dbReference>
<keyword evidence="7" id="KW-0675">Receptor</keyword>
<accession>A0A8D0BLL2</accession>